<evidence type="ECO:0000313" key="2">
    <source>
        <dbReference type="EMBL" id="SUA68350.1"/>
    </source>
</evidence>
<dbReference type="SUPFAM" id="SSF52540">
    <property type="entry name" value="P-loop containing nucleoside triphosphate hydrolases"/>
    <property type="match status" value="1"/>
</dbReference>
<dbReference type="GO" id="GO:0003676">
    <property type="term" value="F:nucleic acid binding"/>
    <property type="evidence" value="ECO:0007669"/>
    <property type="project" value="InterPro"/>
</dbReference>
<dbReference type="InterPro" id="IPR011545">
    <property type="entry name" value="DEAD/DEAH_box_helicase_dom"/>
</dbReference>
<name>A0A378XWZ1_PAEPO</name>
<sequence>MARNKRITVSDVLKDHMHKWQRGDIITIEAGTGVGKSHFIKNGLYPVAKEEGSKILFLLNRTRLNEQFQKEIERDCKTDVITIRLYQKYEWELIHNNVVVNEEYKYLVCDEFHYFLTESKFNENTEDSFNAIIKEKNKIRIFMSATADAMISYLKFKNIEHESHSIPHDYSHIKELIFYKNDKVLEKFLGTVPKNKKAICFNKSSAKGLALHETFKNSLFVCSDSGTTKEKKYVDKDKVMNMLTEEKFAEKFLFTTSTLDNGVNLKDRAIKYVIADIGDVDTLIQCLGRKRIIDKRDKVTVIIKDISDKMINKLIRDCEIQINPAIYLKENGAAEYVKKYKKKTNNKIVYDCLSDDETGYKKTINELRFFKENYDKELYESMLLEENGYMNYIQSKLQQQTYTVLDDTYEKVSLSDFLDTLINKRLYKEDQDKLVKKIGLRDGRKRLQKSAKSLNVYFSENEIPYVISYKNRDKRRTLSNGQPNPNHDKYYWVIAKFQC</sequence>
<accession>A0A378XWZ1</accession>
<dbReference type="GeneID" id="93350421"/>
<reference evidence="2 3" key="1">
    <citation type="submission" date="2018-06" db="EMBL/GenBank/DDBJ databases">
        <authorList>
            <consortium name="Pathogen Informatics"/>
            <person name="Doyle S."/>
        </authorList>
    </citation>
    <scope>NUCLEOTIDE SEQUENCE [LARGE SCALE GENOMIC DNA]</scope>
    <source>
        <strain evidence="2 3">NCTC10343</strain>
    </source>
</reference>
<protein>
    <submittedName>
        <fullName evidence="2">Type III restriction enzyme, res subunit family</fullName>
    </submittedName>
</protein>
<dbReference type="EMBL" id="UGSC01000001">
    <property type="protein sequence ID" value="SUA68350.1"/>
    <property type="molecule type" value="Genomic_DNA"/>
</dbReference>
<dbReference type="InterPro" id="IPR027417">
    <property type="entry name" value="P-loop_NTPase"/>
</dbReference>
<dbReference type="Gene3D" id="3.40.50.300">
    <property type="entry name" value="P-loop containing nucleotide triphosphate hydrolases"/>
    <property type="match status" value="1"/>
</dbReference>
<organism evidence="2 3">
    <name type="scientific">Paenibacillus polymyxa</name>
    <name type="common">Bacillus polymyxa</name>
    <dbReference type="NCBI Taxonomy" id="1406"/>
    <lineage>
        <taxon>Bacteria</taxon>
        <taxon>Bacillati</taxon>
        <taxon>Bacillota</taxon>
        <taxon>Bacilli</taxon>
        <taxon>Bacillales</taxon>
        <taxon>Paenibacillaceae</taxon>
        <taxon>Paenibacillus</taxon>
    </lineage>
</organism>
<dbReference type="Proteomes" id="UP000254400">
    <property type="component" value="Unassembled WGS sequence"/>
</dbReference>
<evidence type="ECO:0000259" key="1">
    <source>
        <dbReference type="PROSITE" id="PS51192"/>
    </source>
</evidence>
<dbReference type="RefSeq" id="WP_019686721.1">
    <property type="nucleotide sequence ID" value="NZ_CP036496.1"/>
</dbReference>
<proteinExistence type="predicted"/>
<dbReference type="AlphaFoldDB" id="A0A378XWZ1"/>
<feature type="domain" description="Helicase ATP-binding" evidence="1">
    <location>
        <begin position="17"/>
        <end position="165"/>
    </location>
</feature>
<dbReference type="InterPro" id="IPR014001">
    <property type="entry name" value="Helicase_ATP-bd"/>
</dbReference>
<evidence type="ECO:0000313" key="3">
    <source>
        <dbReference type="Proteomes" id="UP000254400"/>
    </source>
</evidence>
<gene>
    <name evidence="2" type="ORF">NCTC10343_01638</name>
</gene>
<dbReference type="PROSITE" id="PS51192">
    <property type="entry name" value="HELICASE_ATP_BIND_1"/>
    <property type="match status" value="1"/>
</dbReference>
<dbReference type="GO" id="GO:0005524">
    <property type="term" value="F:ATP binding"/>
    <property type="evidence" value="ECO:0007669"/>
    <property type="project" value="InterPro"/>
</dbReference>
<dbReference type="Pfam" id="PF00270">
    <property type="entry name" value="DEAD"/>
    <property type="match status" value="1"/>
</dbReference>